<dbReference type="InterPro" id="IPR000792">
    <property type="entry name" value="Tscrpt_reg_LuxR_C"/>
</dbReference>
<keyword evidence="1" id="KW-1133">Transmembrane helix</keyword>
<keyword evidence="3" id="KW-0808">Transferase</keyword>
<dbReference type="GO" id="GO:0016301">
    <property type="term" value="F:kinase activity"/>
    <property type="evidence" value="ECO:0007669"/>
    <property type="project" value="UniProtKB-KW"/>
</dbReference>
<evidence type="ECO:0000313" key="3">
    <source>
        <dbReference type="EMBL" id="MUP41948.1"/>
    </source>
</evidence>
<dbReference type="Gene3D" id="1.10.10.10">
    <property type="entry name" value="Winged helix-like DNA-binding domain superfamily/Winged helix DNA-binding domain"/>
    <property type="match status" value="1"/>
</dbReference>
<protein>
    <submittedName>
        <fullName evidence="3">Histidine kinase</fullName>
    </submittedName>
</protein>
<dbReference type="Gene3D" id="2.130.10.10">
    <property type="entry name" value="YVTN repeat-like/Quinoprotein amine dehydrogenase"/>
    <property type="match status" value="2"/>
</dbReference>
<dbReference type="SUPFAM" id="SSF46894">
    <property type="entry name" value="C-terminal effector domain of the bipartite response regulators"/>
    <property type="match status" value="1"/>
</dbReference>
<keyword evidence="3" id="KW-0418">Kinase</keyword>
<dbReference type="EMBL" id="VJVW01000002">
    <property type="protein sequence ID" value="MUP41948.1"/>
    <property type="molecule type" value="Genomic_DNA"/>
</dbReference>
<proteinExistence type="predicted"/>
<dbReference type="OrthoDB" id="1090267at2"/>
<evidence type="ECO:0000313" key="4">
    <source>
        <dbReference type="Proteomes" id="UP000460416"/>
    </source>
</evidence>
<dbReference type="InterPro" id="IPR015943">
    <property type="entry name" value="WD40/YVTN_repeat-like_dom_sf"/>
</dbReference>
<name>A0A7K1LMI2_9FLAO</name>
<keyword evidence="4" id="KW-1185">Reference proteome</keyword>
<dbReference type="InterPro" id="IPR016032">
    <property type="entry name" value="Sig_transdc_resp-reg_C-effctor"/>
</dbReference>
<dbReference type="GO" id="GO:0003677">
    <property type="term" value="F:DNA binding"/>
    <property type="evidence" value="ECO:0007669"/>
    <property type="project" value="InterPro"/>
</dbReference>
<gene>
    <name evidence="3" type="ORF">FLP08_05145</name>
</gene>
<dbReference type="AlphaFoldDB" id="A0A7K1LMI2"/>
<evidence type="ECO:0000259" key="2">
    <source>
        <dbReference type="SMART" id="SM00421"/>
    </source>
</evidence>
<dbReference type="RefSeq" id="WP_156274728.1">
    <property type="nucleotide sequence ID" value="NZ_BAABGI010000001.1"/>
</dbReference>
<keyword evidence="1" id="KW-0812">Transmembrane</keyword>
<feature type="domain" description="HTH luxR-type" evidence="2">
    <location>
        <begin position="852"/>
        <end position="909"/>
    </location>
</feature>
<feature type="transmembrane region" description="Helical" evidence="1">
    <location>
        <begin position="712"/>
        <end position="736"/>
    </location>
</feature>
<dbReference type="Pfam" id="PF00196">
    <property type="entry name" value="GerE"/>
    <property type="match status" value="1"/>
</dbReference>
<dbReference type="Proteomes" id="UP000460416">
    <property type="component" value="Unassembled WGS sequence"/>
</dbReference>
<keyword evidence="1" id="KW-0472">Membrane</keyword>
<dbReference type="GO" id="GO:0006355">
    <property type="term" value="P:regulation of DNA-templated transcription"/>
    <property type="evidence" value="ECO:0007669"/>
    <property type="project" value="InterPro"/>
</dbReference>
<accession>A0A7K1LMI2</accession>
<organism evidence="3 4">
    <name type="scientific">Christiangramia aestuarii</name>
    <dbReference type="NCBI Taxonomy" id="1028746"/>
    <lineage>
        <taxon>Bacteria</taxon>
        <taxon>Pseudomonadati</taxon>
        <taxon>Bacteroidota</taxon>
        <taxon>Flavobacteriia</taxon>
        <taxon>Flavobacteriales</taxon>
        <taxon>Flavobacteriaceae</taxon>
        <taxon>Christiangramia</taxon>
    </lineage>
</organism>
<comment type="caution">
    <text evidence="3">The sequence shown here is derived from an EMBL/GenBank/DDBJ whole genome shotgun (WGS) entry which is preliminary data.</text>
</comment>
<dbReference type="InterPro" id="IPR036388">
    <property type="entry name" value="WH-like_DNA-bd_sf"/>
</dbReference>
<dbReference type="SMART" id="SM00421">
    <property type="entry name" value="HTH_LUXR"/>
    <property type="match status" value="1"/>
</dbReference>
<sequence length="913" mass="105402">MIKQVFKCLVLLVLLNNYTYSQELVPPIQNYSPSEYMAASQNWDIALDEKGVVYAANNQGLLVFDGLSWELFPLESQSIIRSVLPHNGRIYTGSYQEFGYWERQADGQMQYTSLGHLMEDFNLQSDEFWEITAFKDAIYFRSFGAVFKYENGSISQVTNVVSTAMDKFQDRLIFAPRKRGLVYLTGRDQVKTLEGDLKAIDDINIRDIESHGDSLFIASKESLYFYHDQKVELVKNSELNELLKSSELNHIISVSKDEIILGTIKNGIVQYNLKQDKFKVYNHTSGLQNNTVLGMAFANNRLWLALDKGVDMVNLHAPLMFYSDNSGELGAVYDLQKFEDECYLASNTGVYNFKDGNLKLIENAGDHTWNLEEIDGVLYANHNTGIYRISDGDFIPIDTRTGSFSVKKISDISGDILISHYTGLSLYDIKKEELRELEEISFPIKEVVFENDQVIWAAHPYEGIYKISHTNFEDIKVEKIEALGEKENFNPRLYNLNNQVIAYVNGQWYQYNPFQNSFKPFEELNEFKDHRLINKGDDTYVFADADKGGLMITDLKDEVINLDSKELKHRLVKTNENFIRQNDSIFFVTLNDGFARINLDQLKRSKQDNWISTPFIKEFSDASQRYEVASSPVIPFKNSKNLTLKVGMPVSTATMLHYELSGEEYLSGYIETGTLNLRNLDHGDYHLVLTALGNGSEEAATTTLDFSIAAPWYLSLSMKLVYAFLILSTGFLIYWLNQQKLKKHQLQLEAKFEQEHAERLNRIEKERLMNEIDLKRKELANTTMMAAKKNEVLMEIQGELNKDKNKFSNQFRLKHIMTKINNAVKNKDEWKLFETNFNEVHEDFFKDLLARYPKLTSKDLKLCSYLKMNLSSKEIAPLMGISVRGVEVHRYRLRKKMELDSDVNLTKFLIKNF</sequence>
<reference evidence="3 4" key="1">
    <citation type="submission" date="2019-07" db="EMBL/GenBank/DDBJ databases">
        <title>Gramella aestuarii sp. nov., isolated from a tidal flat, and emended description of Gramella echinicola.</title>
        <authorList>
            <person name="Liu L."/>
        </authorList>
    </citation>
    <scope>NUCLEOTIDE SEQUENCE [LARGE SCALE GENOMIC DNA]</scope>
    <source>
        <strain evidence="3 4">BS12</strain>
    </source>
</reference>
<evidence type="ECO:0000256" key="1">
    <source>
        <dbReference type="SAM" id="Phobius"/>
    </source>
</evidence>